<gene>
    <name evidence="2" type="ORF">K470DRAFT_262819</name>
</gene>
<sequence length="401" mass="44692">MFVPTPTNDLFRNEYHNLVMGEEQRGNIPPLGMTDEEVNLWANFPLDDWTVGLEDWTQGTENASSVGTMFPPESTTNALEWLDPLSDPNLELPKEIPYHLKEALPQSGIGTEHTSPSFISHSPPPPSQIQATGLLPILRKRSTCLGEEPPSTPKRQRSVSSCSGMMRRAVHAPAQQQILSPQITNPYTMPQQQQQQQQQQTPQIRIQFENPPQQNTATRTTRSVSTPVPVYNQIAQIPTRSILPQTPDPPSSRSTPAPRSDSTSPSPAATNLGITRPSGSGIATLPNGSASGVSLEDWLLLNLKGQGLKWKDITAEFNRATGQNVQIAALQMRFKRLREKGRVWAERDVENLSRAVNEWEGRKWSWIAEKMAELGSAENWTPMECERMYRELGRGNGEAFE</sequence>
<reference evidence="2" key="1">
    <citation type="journal article" date="2020" name="Stud. Mycol.">
        <title>101 Dothideomycetes genomes: a test case for predicting lifestyles and emergence of pathogens.</title>
        <authorList>
            <person name="Haridas S."/>
            <person name="Albert R."/>
            <person name="Binder M."/>
            <person name="Bloem J."/>
            <person name="Labutti K."/>
            <person name="Salamov A."/>
            <person name="Andreopoulos B."/>
            <person name="Baker S."/>
            <person name="Barry K."/>
            <person name="Bills G."/>
            <person name="Bluhm B."/>
            <person name="Cannon C."/>
            <person name="Castanera R."/>
            <person name="Culley D."/>
            <person name="Daum C."/>
            <person name="Ezra D."/>
            <person name="Gonzalez J."/>
            <person name="Henrissat B."/>
            <person name="Kuo A."/>
            <person name="Liang C."/>
            <person name="Lipzen A."/>
            <person name="Lutzoni F."/>
            <person name="Magnuson J."/>
            <person name="Mondo S."/>
            <person name="Nolan M."/>
            <person name="Ohm R."/>
            <person name="Pangilinan J."/>
            <person name="Park H.-J."/>
            <person name="Ramirez L."/>
            <person name="Alfaro M."/>
            <person name="Sun H."/>
            <person name="Tritt A."/>
            <person name="Yoshinaga Y."/>
            <person name="Zwiers L.-H."/>
            <person name="Turgeon B."/>
            <person name="Goodwin S."/>
            <person name="Spatafora J."/>
            <person name="Crous P."/>
            <person name="Grigoriev I."/>
        </authorList>
    </citation>
    <scope>NUCLEOTIDE SEQUENCE</scope>
    <source>
        <strain evidence="2">CBS 480.64</strain>
    </source>
</reference>
<evidence type="ECO:0000256" key="1">
    <source>
        <dbReference type="SAM" id="MobiDB-lite"/>
    </source>
</evidence>
<organism evidence="2 3">
    <name type="scientific">Piedraia hortae CBS 480.64</name>
    <dbReference type="NCBI Taxonomy" id="1314780"/>
    <lineage>
        <taxon>Eukaryota</taxon>
        <taxon>Fungi</taxon>
        <taxon>Dikarya</taxon>
        <taxon>Ascomycota</taxon>
        <taxon>Pezizomycotina</taxon>
        <taxon>Dothideomycetes</taxon>
        <taxon>Dothideomycetidae</taxon>
        <taxon>Capnodiales</taxon>
        <taxon>Piedraiaceae</taxon>
        <taxon>Piedraia</taxon>
    </lineage>
</organism>
<dbReference type="CDD" id="cd00167">
    <property type="entry name" value="SANT"/>
    <property type="match status" value="1"/>
</dbReference>
<feature type="region of interest" description="Disordered" evidence="1">
    <location>
        <begin position="108"/>
        <end position="130"/>
    </location>
</feature>
<dbReference type="InterPro" id="IPR001005">
    <property type="entry name" value="SANT/Myb"/>
</dbReference>
<feature type="compositionally biased region" description="Low complexity" evidence="1">
    <location>
        <begin position="251"/>
        <end position="270"/>
    </location>
</feature>
<dbReference type="EMBL" id="MU005965">
    <property type="protein sequence ID" value="KAF2862606.1"/>
    <property type="molecule type" value="Genomic_DNA"/>
</dbReference>
<dbReference type="OrthoDB" id="5421421at2759"/>
<evidence type="ECO:0000313" key="3">
    <source>
        <dbReference type="Proteomes" id="UP000799421"/>
    </source>
</evidence>
<feature type="compositionally biased region" description="Polar residues" evidence="1">
    <location>
        <begin position="210"/>
        <end position="226"/>
    </location>
</feature>
<accession>A0A6A7C4T9</accession>
<feature type="compositionally biased region" description="Polar residues" evidence="1">
    <location>
        <begin position="235"/>
        <end position="244"/>
    </location>
</feature>
<feature type="region of interest" description="Disordered" evidence="1">
    <location>
        <begin position="210"/>
        <end position="229"/>
    </location>
</feature>
<protein>
    <recommendedName>
        <fullName evidence="4">Myb-like domain-containing protein</fullName>
    </recommendedName>
</protein>
<keyword evidence="3" id="KW-1185">Reference proteome</keyword>
<proteinExistence type="predicted"/>
<feature type="region of interest" description="Disordered" evidence="1">
    <location>
        <begin position="143"/>
        <end position="164"/>
    </location>
</feature>
<evidence type="ECO:0008006" key="4">
    <source>
        <dbReference type="Google" id="ProtNLM"/>
    </source>
</evidence>
<dbReference type="AlphaFoldDB" id="A0A6A7C4T9"/>
<feature type="region of interest" description="Disordered" evidence="1">
    <location>
        <begin position="235"/>
        <end position="285"/>
    </location>
</feature>
<name>A0A6A7C4T9_9PEZI</name>
<dbReference type="Proteomes" id="UP000799421">
    <property type="component" value="Unassembled WGS sequence"/>
</dbReference>
<evidence type="ECO:0000313" key="2">
    <source>
        <dbReference type="EMBL" id="KAF2862606.1"/>
    </source>
</evidence>